<feature type="transmembrane region" description="Helical" evidence="13">
    <location>
        <begin position="430"/>
        <end position="451"/>
    </location>
</feature>
<evidence type="ECO:0000256" key="11">
    <source>
        <dbReference type="ARBA" id="ARBA00023136"/>
    </source>
</evidence>
<dbReference type="GO" id="GO:0006811">
    <property type="term" value="P:monoatomic ion transport"/>
    <property type="evidence" value="ECO:0007669"/>
    <property type="project" value="UniProtKB-KW"/>
</dbReference>
<accession>F7NGZ1</accession>
<evidence type="ECO:0000313" key="15">
    <source>
        <dbReference type="Proteomes" id="UP000003240"/>
    </source>
</evidence>
<dbReference type="GO" id="GO:0042910">
    <property type="term" value="F:xenobiotic transmembrane transporter activity"/>
    <property type="evidence" value="ECO:0007669"/>
    <property type="project" value="InterPro"/>
</dbReference>
<feature type="transmembrane region" description="Helical" evidence="13">
    <location>
        <begin position="291"/>
        <end position="316"/>
    </location>
</feature>
<comment type="function">
    <text evidence="1">Multidrug efflux pump.</text>
</comment>
<evidence type="ECO:0000256" key="3">
    <source>
        <dbReference type="ARBA" id="ARBA00010199"/>
    </source>
</evidence>
<feature type="transmembrane region" description="Helical" evidence="13">
    <location>
        <begin position="401"/>
        <end position="424"/>
    </location>
</feature>
<keyword evidence="6" id="KW-0050">Antiport</keyword>
<feature type="transmembrane region" description="Helical" evidence="13">
    <location>
        <begin position="328"/>
        <end position="351"/>
    </location>
</feature>
<evidence type="ECO:0000256" key="2">
    <source>
        <dbReference type="ARBA" id="ARBA00004651"/>
    </source>
</evidence>
<dbReference type="PIRSF" id="PIRSF006603">
    <property type="entry name" value="DinF"/>
    <property type="match status" value="1"/>
</dbReference>
<dbReference type="InterPro" id="IPR002528">
    <property type="entry name" value="MATE_fam"/>
</dbReference>
<protein>
    <recommendedName>
        <fullName evidence="4">Probable multidrug resistance protein NorM</fullName>
    </recommendedName>
    <alternativeName>
        <fullName evidence="12">Multidrug-efflux transporter</fullName>
    </alternativeName>
</protein>
<dbReference type="STRING" id="1009370.ALO_06663"/>
<keyword evidence="8 13" id="KW-0812">Transmembrane</keyword>
<dbReference type="EMBL" id="AFGF01000050">
    <property type="protein sequence ID" value="EGO64722.1"/>
    <property type="molecule type" value="Genomic_DNA"/>
</dbReference>
<dbReference type="NCBIfam" id="TIGR00797">
    <property type="entry name" value="matE"/>
    <property type="match status" value="1"/>
</dbReference>
<dbReference type="CDD" id="cd13131">
    <property type="entry name" value="MATE_NorM_like"/>
    <property type="match status" value="1"/>
</dbReference>
<feature type="transmembrane region" description="Helical" evidence="13">
    <location>
        <begin position="27"/>
        <end position="46"/>
    </location>
</feature>
<dbReference type="Pfam" id="PF01554">
    <property type="entry name" value="MatE"/>
    <property type="match status" value="2"/>
</dbReference>
<dbReference type="InterPro" id="IPR050222">
    <property type="entry name" value="MATE_MdtK"/>
</dbReference>
<gene>
    <name evidence="14" type="ORF">ALO_06663</name>
</gene>
<evidence type="ECO:0000256" key="10">
    <source>
        <dbReference type="ARBA" id="ARBA00023065"/>
    </source>
</evidence>
<keyword evidence="10" id="KW-0406">Ion transport</keyword>
<feature type="transmembrane region" description="Helical" evidence="13">
    <location>
        <begin position="253"/>
        <end position="279"/>
    </location>
</feature>
<reference evidence="14 15" key="1">
    <citation type="journal article" date="2011" name="EMBO J.">
        <title>Structural diversity of bacterial flagellar motors.</title>
        <authorList>
            <person name="Chen S."/>
            <person name="Beeby M."/>
            <person name="Murphy G.E."/>
            <person name="Leadbetter J.R."/>
            <person name="Hendrixson D.R."/>
            <person name="Briegel A."/>
            <person name="Li Z."/>
            <person name="Shi J."/>
            <person name="Tocheva E.I."/>
            <person name="Muller A."/>
            <person name="Dobro M.J."/>
            <person name="Jensen G.J."/>
        </authorList>
    </citation>
    <scope>NUCLEOTIDE SEQUENCE [LARGE SCALE GENOMIC DNA]</scope>
    <source>
        <strain evidence="14 15">DSM 6540</strain>
    </source>
</reference>
<keyword evidence="15" id="KW-1185">Reference proteome</keyword>
<evidence type="ECO:0000256" key="12">
    <source>
        <dbReference type="ARBA" id="ARBA00031636"/>
    </source>
</evidence>
<feature type="transmembrane region" description="Helical" evidence="13">
    <location>
        <begin position="66"/>
        <end position="87"/>
    </location>
</feature>
<keyword evidence="7" id="KW-1003">Cell membrane</keyword>
<dbReference type="GO" id="GO:0015297">
    <property type="term" value="F:antiporter activity"/>
    <property type="evidence" value="ECO:0007669"/>
    <property type="project" value="UniProtKB-KW"/>
</dbReference>
<comment type="similarity">
    <text evidence="3">Belongs to the multi antimicrobial extrusion (MATE) (TC 2.A.66.1) family.</text>
</comment>
<dbReference type="AlphaFoldDB" id="F7NGZ1"/>
<feature type="transmembrane region" description="Helical" evidence="13">
    <location>
        <begin position="145"/>
        <end position="162"/>
    </location>
</feature>
<name>F7NGZ1_9FIRM</name>
<dbReference type="GO" id="GO:0005886">
    <property type="term" value="C:plasma membrane"/>
    <property type="evidence" value="ECO:0007669"/>
    <property type="project" value="UniProtKB-SubCell"/>
</dbReference>
<evidence type="ECO:0000256" key="8">
    <source>
        <dbReference type="ARBA" id="ARBA00022692"/>
    </source>
</evidence>
<dbReference type="PANTHER" id="PTHR43298:SF2">
    <property type="entry name" value="FMN_FAD EXPORTER YEEO-RELATED"/>
    <property type="match status" value="1"/>
</dbReference>
<dbReference type="eggNOG" id="COG0534">
    <property type="taxonomic scope" value="Bacteria"/>
</dbReference>
<dbReference type="Proteomes" id="UP000003240">
    <property type="component" value="Unassembled WGS sequence"/>
</dbReference>
<sequence length="463" mass="50140">MKCRYKEQVKMAHRETHTLKQKLGQMLTILLPILVTQISLTLIGFFDTVMSGRAGHLDLAGVAVGANLWAPVFTGLNGILSGITPILAQLHGAGKREEMPFQVVQGIYLAAVLTALVAVSGWLALDPVLRIMGLDPAVDRIVRDFLGAIAWGMPPLFLSAVLRNFIDALGYTRVTMCVTVCAIPVCILFNYLLIFGNYGFPRLGGAGAGYASAITYWCLALITVSIICRKAPFKEYHLLKNGFGISGRTLRELLQVGLPIGFAIFCEVSIFSVVALLMADFGTAVIGAHQAAINFAGLVYMVPLSISMALTILVGFEAGAKRYADARQYSYLGIGIAVVIALAGAVALAFFKDPVAGLYTRDPEVFQLIKNFLTYAVFSQLSDAVAAPIQGALRGYKDVRVTLFLAILSYWIIGMPAGYILAKYFSYGPYGYWIGLIAGLAVGAVVLFLRLRWLQHKNMAMLS</sequence>
<evidence type="ECO:0000256" key="9">
    <source>
        <dbReference type="ARBA" id="ARBA00022989"/>
    </source>
</evidence>
<keyword evidence="11 13" id="KW-0472">Membrane</keyword>
<feature type="transmembrane region" description="Helical" evidence="13">
    <location>
        <begin position="107"/>
        <end position="125"/>
    </location>
</feature>
<feature type="transmembrane region" description="Helical" evidence="13">
    <location>
        <begin position="214"/>
        <end position="232"/>
    </location>
</feature>
<evidence type="ECO:0000256" key="7">
    <source>
        <dbReference type="ARBA" id="ARBA00022475"/>
    </source>
</evidence>
<comment type="subcellular location">
    <subcellularLocation>
        <location evidence="2">Cell membrane</location>
        <topology evidence="2">Multi-pass membrane protein</topology>
    </subcellularLocation>
</comment>
<evidence type="ECO:0000313" key="14">
    <source>
        <dbReference type="EMBL" id="EGO64722.1"/>
    </source>
</evidence>
<feature type="transmembrane region" description="Helical" evidence="13">
    <location>
        <begin position="371"/>
        <end position="389"/>
    </location>
</feature>
<keyword evidence="9 13" id="KW-1133">Transmembrane helix</keyword>
<organism evidence="14 15">
    <name type="scientific">Acetonema longum DSM 6540</name>
    <dbReference type="NCBI Taxonomy" id="1009370"/>
    <lineage>
        <taxon>Bacteria</taxon>
        <taxon>Bacillati</taxon>
        <taxon>Bacillota</taxon>
        <taxon>Negativicutes</taxon>
        <taxon>Acetonemataceae</taxon>
        <taxon>Acetonema</taxon>
    </lineage>
</organism>
<comment type="caution">
    <text evidence="14">The sequence shown here is derived from an EMBL/GenBank/DDBJ whole genome shotgun (WGS) entry which is preliminary data.</text>
</comment>
<evidence type="ECO:0000256" key="4">
    <source>
        <dbReference type="ARBA" id="ARBA00020268"/>
    </source>
</evidence>
<dbReference type="RefSeq" id="WP_004573154.1">
    <property type="nucleotide sequence ID" value="NZ_AFGF01000050.1"/>
</dbReference>
<evidence type="ECO:0000256" key="1">
    <source>
        <dbReference type="ARBA" id="ARBA00003408"/>
    </source>
</evidence>
<dbReference type="InterPro" id="IPR048279">
    <property type="entry name" value="MdtK-like"/>
</dbReference>
<evidence type="ECO:0000256" key="6">
    <source>
        <dbReference type="ARBA" id="ARBA00022449"/>
    </source>
</evidence>
<proteinExistence type="inferred from homology"/>
<dbReference type="PANTHER" id="PTHR43298">
    <property type="entry name" value="MULTIDRUG RESISTANCE PROTEIN NORM-RELATED"/>
    <property type="match status" value="1"/>
</dbReference>
<evidence type="ECO:0000256" key="13">
    <source>
        <dbReference type="SAM" id="Phobius"/>
    </source>
</evidence>
<evidence type="ECO:0000256" key="5">
    <source>
        <dbReference type="ARBA" id="ARBA00022448"/>
    </source>
</evidence>
<feature type="transmembrane region" description="Helical" evidence="13">
    <location>
        <begin position="174"/>
        <end position="194"/>
    </location>
</feature>
<keyword evidence="5" id="KW-0813">Transport</keyword>